<dbReference type="PANTHER" id="PTHR40453">
    <property type="entry name" value="PROTEIN YOEF"/>
    <property type="match status" value="1"/>
</dbReference>
<comment type="similarity">
    <text evidence="1">Belongs to the EutP/PduV family.</text>
</comment>
<dbReference type="AlphaFoldDB" id="A0A212LUC9"/>
<organism evidence="2">
    <name type="scientific">uncultured Sporomusa sp</name>
    <dbReference type="NCBI Taxonomy" id="307249"/>
    <lineage>
        <taxon>Bacteria</taxon>
        <taxon>Bacillati</taxon>
        <taxon>Bacillota</taxon>
        <taxon>Negativicutes</taxon>
        <taxon>Selenomonadales</taxon>
        <taxon>Sporomusaceae</taxon>
        <taxon>Sporomusa</taxon>
        <taxon>environmental samples</taxon>
    </lineage>
</organism>
<proteinExistence type="inferred from homology"/>
<gene>
    <name evidence="2" type="ORF">KL86SPO_31311</name>
</gene>
<name>A0A212LUC9_9FIRM</name>
<reference evidence="2" key="1">
    <citation type="submission" date="2016-08" db="EMBL/GenBank/DDBJ databases">
        <authorList>
            <person name="Seilhamer J.J."/>
        </authorList>
    </citation>
    <scope>NUCLEOTIDE SEQUENCE</scope>
    <source>
        <strain evidence="2">86</strain>
    </source>
</reference>
<dbReference type="EMBL" id="FMJE01000003">
    <property type="protein sequence ID" value="SCM81132.1"/>
    <property type="molecule type" value="Genomic_DNA"/>
</dbReference>
<evidence type="ECO:0000256" key="1">
    <source>
        <dbReference type="PIRNR" id="PIRNR036409"/>
    </source>
</evidence>
<dbReference type="PIRSF" id="PIRSF036409">
    <property type="entry name" value="EutP_PduV"/>
    <property type="match status" value="1"/>
</dbReference>
<dbReference type="Gene3D" id="3.40.50.300">
    <property type="entry name" value="P-loop containing nucleotide triphosphate hydrolases"/>
    <property type="match status" value="1"/>
</dbReference>
<dbReference type="CDD" id="cd00882">
    <property type="entry name" value="Ras_like_GTPase"/>
    <property type="match status" value="1"/>
</dbReference>
<dbReference type="InterPro" id="IPR012381">
    <property type="entry name" value="EutP_PduV"/>
</dbReference>
<keyword evidence="1" id="KW-0547">Nucleotide-binding</keyword>
<sequence>MIMLVGPVGAGKTSLIHALKHDCRKAAKTSSICFHDDTIDTPGEYAQMPRFYNALAVTATNADIVLMVQDATDLRITLPPGFAAMFPRPVVGVVTKIDAPGADQEKAKLRLRQAGIKEPFFCVSAYDGTGVAELTAYLTGKEV</sequence>
<dbReference type="SUPFAM" id="SSF52540">
    <property type="entry name" value="P-loop containing nucleoside triphosphate hydrolases"/>
    <property type="match status" value="1"/>
</dbReference>
<dbReference type="GO" id="GO:0005524">
    <property type="term" value="F:ATP binding"/>
    <property type="evidence" value="ECO:0007669"/>
    <property type="project" value="UniProtKB-UniRule"/>
</dbReference>
<evidence type="ECO:0000313" key="2">
    <source>
        <dbReference type="EMBL" id="SCM81132.1"/>
    </source>
</evidence>
<dbReference type="NCBIfam" id="TIGR02528">
    <property type="entry name" value="EutP"/>
    <property type="match status" value="1"/>
</dbReference>
<dbReference type="PANTHER" id="PTHR40453:SF1">
    <property type="entry name" value="PROTEIN YOEF"/>
    <property type="match status" value="1"/>
</dbReference>
<protein>
    <submittedName>
        <fullName evidence="2">Ethanolamine/propanediol utilization protein EutP/PduV</fullName>
    </submittedName>
</protein>
<dbReference type="InterPro" id="IPR027417">
    <property type="entry name" value="P-loop_NTPase"/>
</dbReference>
<dbReference type="GO" id="GO:0006576">
    <property type="term" value="P:biogenic amine metabolic process"/>
    <property type="evidence" value="ECO:0007669"/>
    <property type="project" value="InterPro"/>
</dbReference>
<dbReference type="Pfam" id="PF10662">
    <property type="entry name" value="PduV-EutP"/>
    <property type="match status" value="1"/>
</dbReference>
<accession>A0A212LUC9</accession>
<dbReference type="RefSeq" id="WP_075753909.1">
    <property type="nucleotide sequence ID" value="NZ_LT608335.1"/>
</dbReference>